<evidence type="ECO:0000256" key="12">
    <source>
        <dbReference type="RuleBase" id="RU003357"/>
    </source>
</evidence>
<evidence type="ECO:0000256" key="10">
    <source>
        <dbReference type="ARBA" id="ARBA00023136"/>
    </source>
</evidence>
<evidence type="ECO:0000256" key="6">
    <source>
        <dbReference type="ARBA" id="ARBA00022729"/>
    </source>
</evidence>
<keyword evidence="6" id="KW-0732">Signal</keyword>
<dbReference type="PANTHER" id="PTHR32552:SF81">
    <property type="entry name" value="TONB-DEPENDENT OUTER MEMBRANE RECEPTOR"/>
    <property type="match status" value="1"/>
</dbReference>
<feature type="domain" description="Secretin/TonB short N-terminal" evidence="13">
    <location>
        <begin position="39"/>
        <end position="90"/>
    </location>
</feature>
<evidence type="ECO:0000256" key="3">
    <source>
        <dbReference type="ARBA" id="ARBA00022452"/>
    </source>
</evidence>
<sequence>MAMAGALAQPAHARDVHSFDIRPGHLSDAIVALGVQGGVSIGLPNATAQNLPVPGVRGRLSVDRALRRLLAGSGFHAVRIDDRSYTIAADRSKARSAPVALPAGPASPPIDIIVTASKRDIRLRDFPGTIAMVDAAVAGLNGNARYGTQALVDIIPSLSSTHLGPGRNKLIIRGVADSSFTGPTQAIVGQYLGDIRLNYNAPDPDLNLYDMASVEVLEGPQGTLYGAGSLGGIVRLVPTSPDLSQAAGSIAAGIGKVEGGGPSNDLAGMINLPIRTDRIGLRAVAYRSVDGGYIRDAGRRLNHINRSQAAGGRIILRARLGDWTVDAGGTLQDMKNRDGQYAERGQPPYTRRSAIAEPFDNDYRLGQIVVTRKWGDIALLSATGIVGHDVDERFDATRASDTSPRLFHQRSQITLFSNENRLSRQDPDGTGWLVGTSFVSNSERLIRELGAATAPTRIAGVRNSVRQVAAYGELSLGLGPLIVTAGGRLAHSRLTGELLDDGKDRNEPNRSEVEVLPSIALSWRPTPRLTTYLRYQEGFRPGGLSVAAGSGGIVSQRFLGDSIVTIEGGARFGHPVRDHFSAALSLSYSHWEHIQADLVNAAGLPITANIGNGRILGFEASLRWAPFAGFVAEGGLFLNDSELTSPSAGFEDAAHAELPNIARVGVRGALSYDRPIGGGLSLSLTGSVRYFGHSQLGVGSLLAIEQGNYADTALGLRIGTERLGASIDVTNLFDTAQNRFSLGNPFGVMDRLQVTPQIPRTVRIGVDARF</sequence>
<name>A0A1T5CZ96_9SPHN</name>
<evidence type="ECO:0000256" key="5">
    <source>
        <dbReference type="ARBA" id="ARBA00022692"/>
    </source>
</evidence>
<proteinExistence type="inferred from homology"/>
<dbReference type="OrthoDB" id="9760333at2"/>
<keyword evidence="8" id="KW-0406">Ion transport</keyword>
<dbReference type="InterPro" id="IPR039426">
    <property type="entry name" value="TonB-dep_rcpt-like"/>
</dbReference>
<organism evidence="14 15">
    <name type="scientific">Rhizorhabdus histidinilytica</name>
    <dbReference type="NCBI Taxonomy" id="439228"/>
    <lineage>
        <taxon>Bacteria</taxon>
        <taxon>Pseudomonadati</taxon>
        <taxon>Pseudomonadota</taxon>
        <taxon>Alphaproteobacteria</taxon>
        <taxon>Sphingomonadales</taxon>
        <taxon>Sphingomonadaceae</taxon>
        <taxon>Rhizorhabdus</taxon>
    </lineage>
</organism>
<keyword evidence="10 12" id="KW-0472">Membrane</keyword>
<comment type="subcellular location">
    <subcellularLocation>
        <location evidence="1">Cell outer membrane</location>
        <topology evidence="1">Multi-pass membrane protein</topology>
    </subcellularLocation>
</comment>
<comment type="similarity">
    <text evidence="12">Belongs to the TonB-dependent receptor family.</text>
</comment>
<dbReference type="InterPro" id="IPR011662">
    <property type="entry name" value="Secretin/TonB_short_N"/>
</dbReference>
<dbReference type="InterPro" id="IPR012910">
    <property type="entry name" value="Plug_dom"/>
</dbReference>
<evidence type="ECO:0000256" key="9">
    <source>
        <dbReference type="ARBA" id="ARBA00023077"/>
    </source>
</evidence>
<dbReference type="InterPro" id="IPR000531">
    <property type="entry name" value="Beta-barrel_TonB"/>
</dbReference>
<keyword evidence="11" id="KW-0998">Cell outer membrane</keyword>
<keyword evidence="5" id="KW-0812">Transmembrane</keyword>
<dbReference type="Pfam" id="PF07715">
    <property type="entry name" value="Plug"/>
    <property type="match status" value="1"/>
</dbReference>
<dbReference type="PANTHER" id="PTHR32552">
    <property type="entry name" value="FERRICHROME IRON RECEPTOR-RELATED"/>
    <property type="match status" value="1"/>
</dbReference>
<evidence type="ECO:0000313" key="15">
    <source>
        <dbReference type="Proteomes" id="UP000189818"/>
    </source>
</evidence>
<reference evidence="15" key="1">
    <citation type="submission" date="2017-02" db="EMBL/GenBank/DDBJ databases">
        <authorList>
            <person name="Varghese N."/>
            <person name="Submissions S."/>
        </authorList>
    </citation>
    <scope>NUCLEOTIDE SEQUENCE [LARGE SCALE GENOMIC DNA]</scope>
    <source>
        <strain evidence="15">UM2</strain>
    </source>
</reference>
<dbReference type="EMBL" id="FUYM01000004">
    <property type="protein sequence ID" value="SKB64653.1"/>
    <property type="molecule type" value="Genomic_DNA"/>
</dbReference>
<dbReference type="InterPro" id="IPR010917">
    <property type="entry name" value="TonB_rcpt_CS"/>
</dbReference>
<dbReference type="STRING" id="439228.SAMN06295920_104434"/>
<evidence type="ECO:0000256" key="2">
    <source>
        <dbReference type="ARBA" id="ARBA00022448"/>
    </source>
</evidence>
<evidence type="ECO:0000256" key="1">
    <source>
        <dbReference type="ARBA" id="ARBA00004571"/>
    </source>
</evidence>
<keyword evidence="14" id="KW-0675">Receptor</keyword>
<evidence type="ECO:0000256" key="8">
    <source>
        <dbReference type="ARBA" id="ARBA00023065"/>
    </source>
</evidence>
<accession>A0A1T5CZ96</accession>
<dbReference type="SMART" id="SM00965">
    <property type="entry name" value="STN"/>
    <property type="match status" value="1"/>
</dbReference>
<dbReference type="Proteomes" id="UP000189818">
    <property type="component" value="Unassembled WGS sequence"/>
</dbReference>
<evidence type="ECO:0000256" key="11">
    <source>
        <dbReference type="ARBA" id="ARBA00023237"/>
    </source>
</evidence>
<gene>
    <name evidence="14" type="ORF">SAMN06295920_104434</name>
</gene>
<dbReference type="Gene3D" id="3.55.50.30">
    <property type="match status" value="1"/>
</dbReference>
<dbReference type="GO" id="GO:0006826">
    <property type="term" value="P:iron ion transport"/>
    <property type="evidence" value="ECO:0007669"/>
    <property type="project" value="UniProtKB-KW"/>
</dbReference>
<evidence type="ECO:0000313" key="14">
    <source>
        <dbReference type="EMBL" id="SKB64653.1"/>
    </source>
</evidence>
<keyword evidence="15" id="KW-1185">Reference proteome</keyword>
<dbReference type="AlphaFoldDB" id="A0A1T5CZ96"/>
<dbReference type="GO" id="GO:0009279">
    <property type="term" value="C:cell outer membrane"/>
    <property type="evidence" value="ECO:0007669"/>
    <property type="project" value="UniProtKB-SubCell"/>
</dbReference>
<dbReference type="Pfam" id="PF07660">
    <property type="entry name" value="STN"/>
    <property type="match status" value="1"/>
</dbReference>
<keyword evidence="2" id="KW-0813">Transport</keyword>
<dbReference type="InterPro" id="IPR036942">
    <property type="entry name" value="Beta-barrel_TonB_sf"/>
</dbReference>
<evidence type="ECO:0000256" key="7">
    <source>
        <dbReference type="ARBA" id="ARBA00023004"/>
    </source>
</evidence>
<keyword evidence="4" id="KW-0410">Iron transport</keyword>
<dbReference type="SUPFAM" id="SSF56935">
    <property type="entry name" value="Porins"/>
    <property type="match status" value="1"/>
</dbReference>
<dbReference type="Pfam" id="PF00593">
    <property type="entry name" value="TonB_dep_Rec_b-barrel"/>
    <property type="match status" value="1"/>
</dbReference>
<evidence type="ECO:0000259" key="13">
    <source>
        <dbReference type="SMART" id="SM00965"/>
    </source>
</evidence>
<dbReference type="Gene3D" id="2.40.170.20">
    <property type="entry name" value="TonB-dependent receptor, beta-barrel domain"/>
    <property type="match status" value="1"/>
</dbReference>
<keyword evidence="3" id="KW-1134">Transmembrane beta strand</keyword>
<keyword evidence="7" id="KW-0408">Iron</keyword>
<keyword evidence="9 12" id="KW-0798">TonB box</keyword>
<protein>
    <submittedName>
        <fullName evidence="14">Outer membrane receptor proteins, mostly Fe transport</fullName>
    </submittedName>
</protein>
<evidence type="ECO:0000256" key="4">
    <source>
        <dbReference type="ARBA" id="ARBA00022496"/>
    </source>
</evidence>
<dbReference type="PROSITE" id="PS01156">
    <property type="entry name" value="TONB_DEPENDENT_REC_2"/>
    <property type="match status" value="1"/>
</dbReference>